<evidence type="ECO:0000256" key="6">
    <source>
        <dbReference type="ARBA" id="ARBA00023242"/>
    </source>
</evidence>
<dbReference type="Pfam" id="PF09270">
    <property type="entry name" value="BTD"/>
    <property type="match status" value="1"/>
</dbReference>
<comment type="subcellular location">
    <subcellularLocation>
        <location evidence="1">Nucleus</location>
    </subcellularLocation>
</comment>
<keyword evidence="11" id="KW-1185">Reference proteome</keyword>
<dbReference type="InterPro" id="IPR036358">
    <property type="entry name" value="BTD_sf"/>
</dbReference>
<dbReference type="InterPro" id="IPR008967">
    <property type="entry name" value="p53-like_TF_DNA-bd_sf"/>
</dbReference>
<gene>
    <name evidence="10" type="ORF">J3Q64DRAFT_1684506</name>
</gene>
<evidence type="ECO:0000313" key="11">
    <source>
        <dbReference type="Proteomes" id="UP001448207"/>
    </source>
</evidence>
<feature type="domain" description="Beta-trefoil DNA-binding" evidence="9">
    <location>
        <begin position="226"/>
        <end position="411"/>
    </location>
</feature>
<evidence type="ECO:0000256" key="3">
    <source>
        <dbReference type="ARBA" id="ARBA00023015"/>
    </source>
</evidence>
<dbReference type="Pfam" id="PF20144">
    <property type="entry name" value="TIG_SUH"/>
    <property type="match status" value="1"/>
</dbReference>
<dbReference type="EMBL" id="JBCLYO010000030">
    <property type="protein sequence ID" value="KAL0076745.1"/>
    <property type="molecule type" value="Genomic_DNA"/>
</dbReference>
<keyword evidence="4 10" id="KW-0238">DNA-binding</keyword>
<dbReference type="GO" id="GO:0003677">
    <property type="term" value="F:DNA binding"/>
    <property type="evidence" value="ECO:0007669"/>
    <property type="project" value="UniProtKB-KW"/>
</dbReference>
<dbReference type="SMART" id="SM01268">
    <property type="entry name" value="BTD"/>
    <property type="match status" value="1"/>
</dbReference>
<evidence type="ECO:0000256" key="1">
    <source>
        <dbReference type="ARBA" id="ARBA00004123"/>
    </source>
</evidence>
<feature type="region of interest" description="Disordered" evidence="7">
    <location>
        <begin position="32"/>
        <end position="97"/>
    </location>
</feature>
<dbReference type="InterPro" id="IPR015350">
    <property type="entry name" value="Beta-trefoil_DNA-bd_dom"/>
</dbReference>
<feature type="domain" description="RBP-J/Cbf11/Cbf12 DNA binding" evidence="8">
    <location>
        <begin position="100"/>
        <end position="225"/>
    </location>
</feature>
<evidence type="ECO:0000259" key="8">
    <source>
        <dbReference type="SMART" id="SM01267"/>
    </source>
</evidence>
<dbReference type="SUPFAM" id="SSF49417">
    <property type="entry name" value="p53-like transcription factors"/>
    <property type="match status" value="1"/>
</dbReference>
<accession>A0ABR3ALA1</accession>
<evidence type="ECO:0000259" key="9">
    <source>
        <dbReference type="SMART" id="SM01268"/>
    </source>
</evidence>
<evidence type="ECO:0000256" key="4">
    <source>
        <dbReference type="ARBA" id="ARBA00023125"/>
    </source>
</evidence>
<reference evidence="10 11" key="1">
    <citation type="submission" date="2024-04" db="EMBL/GenBank/DDBJ databases">
        <title>Symmetric and asymmetric DNA N6-adenine methylation regulates different biological responses in Mucorales.</title>
        <authorList>
            <consortium name="Lawrence Berkeley National Laboratory"/>
            <person name="Lax C."/>
            <person name="Mondo S.J."/>
            <person name="Osorio-Concepcion M."/>
            <person name="Muszewska A."/>
            <person name="Corrochano-Luque M."/>
            <person name="Gutierrez G."/>
            <person name="Riley R."/>
            <person name="Lipzen A."/>
            <person name="Guo J."/>
            <person name="Hundley H."/>
            <person name="Amirebrahimi M."/>
            <person name="Ng V."/>
            <person name="Lorenzo-Gutierrez D."/>
            <person name="Binder U."/>
            <person name="Yang J."/>
            <person name="Song Y."/>
            <person name="Canovas D."/>
            <person name="Navarro E."/>
            <person name="Freitag M."/>
            <person name="Gabaldon T."/>
            <person name="Grigoriev I.V."/>
            <person name="Corrochano L.M."/>
            <person name="Nicolas F.E."/>
            <person name="Garre V."/>
        </authorList>
    </citation>
    <scope>NUCLEOTIDE SEQUENCE [LARGE SCALE GENOMIC DNA]</scope>
    <source>
        <strain evidence="10 11">L51</strain>
    </source>
</reference>
<dbReference type="Gene3D" id="2.60.40.1450">
    <property type="entry name" value="LAG1, DNA binding domain"/>
    <property type="match status" value="1"/>
</dbReference>
<dbReference type="InterPro" id="IPR037095">
    <property type="entry name" value="RBP-J/Cbf11_DNA-bd_sf"/>
</dbReference>
<feature type="region of interest" description="Disordered" evidence="7">
    <location>
        <begin position="272"/>
        <end position="307"/>
    </location>
</feature>
<dbReference type="Proteomes" id="UP001448207">
    <property type="component" value="Unassembled WGS sequence"/>
</dbReference>
<feature type="compositionally biased region" description="Polar residues" evidence="7">
    <location>
        <begin position="282"/>
        <end position="307"/>
    </location>
</feature>
<dbReference type="SUPFAM" id="SSF110217">
    <property type="entry name" value="DNA-binding protein LAG-1 (CSL)"/>
    <property type="match status" value="1"/>
</dbReference>
<name>A0ABR3ALA1_PHYBL</name>
<sequence length="589" mass="64054">MEHSHVISGQVFGSSRKIQFIGISPIDSHLNTAMHLPSPHPLRTQPASHQYTSHQTMSIESLLDSNGETPAPRQPVKRPLSQPCVPPSTKIRRLPPPTTTITCLHASVAQKSYGSEKRFLCPPPVVNINSSSHIGQHNKPQVSLAVVCENGDKPLEQHAMLDENLSGSFKYLHVTGTAKAKQFCLRVTSSSSSSSSPQPFATFLSSPISIISKPSKKTAKARNVSTCILANAPVSLFNRINSQTVRTKYMTSDNNRLCAKNSSWSPFTITILRQPTQPPSPSKSGRTTGPAHSNGTAIRSHQPSQNHAMPVTYGTEIILTDTQTGIISPPVIIRKVDRGRIAACAYGPLSQMQKIALQLASSPTPLYLSAADHDNHANTWLDFAPSRLTNSDPGSGSFDTQCEEVDDYLCWTIVGISKFQYTYSDGSQQTTTAGQPSPPLSPLVPLSPRNLTPFPILSAVKYDPRTHRLNITGRHLRQATTGRLLAIWLGTDGPLQLDVRSDSFELPNTSNLIVHLPPTQDLLVANHDLLTPDPDMGAGYRQLELPILLVRHDGVVYHSSKSLLCRLSDKGDPLPEVWTVIPSSTGPAI</sequence>
<evidence type="ECO:0000256" key="5">
    <source>
        <dbReference type="ARBA" id="ARBA00023163"/>
    </source>
</evidence>
<evidence type="ECO:0000313" key="10">
    <source>
        <dbReference type="EMBL" id="KAL0076745.1"/>
    </source>
</evidence>
<dbReference type="SMART" id="SM01267">
    <property type="entry name" value="LAG1_DNAbind"/>
    <property type="match status" value="1"/>
</dbReference>
<evidence type="ECO:0000256" key="7">
    <source>
        <dbReference type="SAM" id="MobiDB-lite"/>
    </source>
</evidence>
<keyword evidence="3" id="KW-0805">Transcription regulation</keyword>
<dbReference type="Pfam" id="PF09271">
    <property type="entry name" value="LAG1-DNAbind"/>
    <property type="match status" value="2"/>
</dbReference>
<dbReference type="Gene3D" id="2.80.10.50">
    <property type="match status" value="1"/>
</dbReference>
<keyword evidence="6" id="KW-0539">Nucleus</keyword>
<dbReference type="InterPro" id="IPR015351">
    <property type="entry name" value="RBP-J/Cbf11/Cbf12_DNA-bd"/>
</dbReference>
<dbReference type="InterPro" id="IPR013783">
    <property type="entry name" value="Ig-like_fold"/>
</dbReference>
<protein>
    <submittedName>
        <fullName evidence="10">Beta-trefoil DNA-binding domain-containing protein</fullName>
    </submittedName>
</protein>
<comment type="similarity">
    <text evidence="2">Belongs to the Su(H) family.</text>
</comment>
<dbReference type="InterPro" id="IPR038007">
    <property type="entry name" value="RBP-Jkappa_IPT"/>
</dbReference>
<dbReference type="InterPro" id="IPR040159">
    <property type="entry name" value="CLS_fam"/>
</dbReference>
<organism evidence="10 11">
    <name type="scientific">Phycomyces blakesleeanus</name>
    <dbReference type="NCBI Taxonomy" id="4837"/>
    <lineage>
        <taxon>Eukaryota</taxon>
        <taxon>Fungi</taxon>
        <taxon>Fungi incertae sedis</taxon>
        <taxon>Mucoromycota</taxon>
        <taxon>Mucoromycotina</taxon>
        <taxon>Mucoromycetes</taxon>
        <taxon>Mucorales</taxon>
        <taxon>Phycomycetaceae</taxon>
        <taxon>Phycomyces</taxon>
    </lineage>
</organism>
<evidence type="ECO:0000256" key="2">
    <source>
        <dbReference type="ARBA" id="ARBA00009704"/>
    </source>
</evidence>
<dbReference type="PANTHER" id="PTHR10665">
    <property type="entry name" value="RECOMBINING BINDING PROTEIN SUPPRESSOR OF HAIRLESS"/>
    <property type="match status" value="1"/>
</dbReference>
<comment type="caution">
    <text evidence="10">The sequence shown here is derived from an EMBL/GenBank/DDBJ whole genome shotgun (WGS) entry which is preliminary data.</text>
</comment>
<feature type="compositionally biased region" description="Polar residues" evidence="7">
    <location>
        <begin position="45"/>
        <end position="68"/>
    </location>
</feature>
<dbReference type="Gene3D" id="2.60.40.10">
    <property type="entry name" value="Immunoglobulins"/>
    <property type="match status" value="1"/>
</dbReference>
<keyword evidence="5" id="KW-0804">Transcription</keyword>
<proteinExistence type="inferred from homology"/>